<dbReference type="InterPro" id="IPR001997">
    <property type="entry name" value="Calponin/LIMCH1"/>
</dbReference>
<keyword evidence="1" id="KW-0547">Nucleotide-binding</keyword>
<dbReference type="PRINTS" id="PR00888">
    <property type="entry name" value="SM22CALPONIN"/>
</dbReference>
<dbReference type="InterPro" id="IPR011009">
    <property type="entry name" value="Kinase-like_dom_sf"/>
</dbReference>
<dbReference type="GO" id="GO:0004674">
    <property type="term" value="F:protein serine/threonine kinase activity"/>
    <property type="evidence" value="ECO:0007669"/>
    <property type="project" value="UniProtKB-EC"/>
</dbReference>
<keyword evidence="1" id="KW-0067">ATP-binding</keyword>
<dbReference type="GO" id="GO:0031032">
    <property type="term" value="P:actomyosin structure organization"/>
    <property type="evidence" value="ECO:0007669"/>
    <property type="project" value="InterPro"/>
</dbReference>
<dbReference type="InterPro" id="IPR000719">
    <property type="entry name" value="Prot_kinase_dom"/>
</dbReference>
<dbReference type="Pfam" id="PF00307">
    <property type="entry name" value="CH"/>
    <property type="match status" value="1"/>
</dbReference>
<dbReference type="AlphaFoldDB" id="A0A9W8EBU5"/>
<dbReference type="OrthoDB" id="21595at2759"/>
<evidence type="ECO:0000259" key="2">
    <source>
        <dbReference type="PROSITE" id="PS50011"/>
    </source>
</evidence>
<dbReference type="SUPFAM" id="SSF47576">
    <property type="entry name" value="Calponin-homology domain, CH-domain"/>
    <property type="match status" value="1"/>
</dbReference>
<keyword evidence="4" id="KW-0808">Transferase</keyword>
<keyword evidence="4" id="KW-0418">Kinase</keyword>
<evidence type="ECO:0000313" key="5">
    <source>
        <dbReference type="Proteomes" id="UP001151582"/>
    </source>
</evidence>
<dbReference type="Gene3D" id="1.10.418.10">
    <property type="entry name" value="Calponin-like domain"/>
    <property type="match status" value="1"/>
</dbReference>
<dbReference type="PROSITE" id="PS00107">
    <property type="entry name" value="PROTEIN_KINASE_ATP"/>
    <property type="match status" value="1"/>
</dbReference>
<dbReference type="PANTHER" id="PTHR47385:SF14">
    <property type="entry name" value="TRANSGELIN"/>
    <property type="match status" value="1"/>
</dbReference>
<dbReference type="InterPro" id="IPR003096">
    <property type="entry name" value="SM22_calponin"/>
</dbReference>
<dbReference type="EMBL" id="JANBQB010000691">
    <property type="protein sequence ID" value="KAJ1974183.1"/>
    <property type="molecule type" value="Genomic_DNA"/>
</dbReference>
<dbReference type="GO" id="GO:0005524">
    <property type="term" value="F:ATP binding"/>
    <property type="evidence" value="ECO:0007669"/>
    <property type="project" value="UniProtKB-UniRule"/>
</dbReference>
<feature type="non-terminal residue" evidence="4">
    <location>
        <position position="350"/>
    </location>
</feature>
<dbReference type="SMART" id="SM00033">
    <property type="entry name" value="CH"/>
    <property type="match status" value="1"/>
</dbReference>
<dbReference type="GO" id="GO:0051015">
    <property type="term" value="F:actin filament binding"/>
    <property type="evidence" value="ECO:0007669"/>
    <property type="project" value="TreeGrafter"/>
</dbReference>
<evidence type="ECO:0000259" key="3">
    <source>
        <dbReference type="PROSITE" id="PS50021"/>
    </source>
</evidence>
<gene>
    <name evidence="4" type="primary">CDC15_2</name>
    <name evidence="4" type="ORF">H4R34_004813</name>
</gene>
<evidence type="ECO:0000313" key="4">
    <source>
        <dbReference type="EMBL" id="KAJ1974183.1"/>
    </source>
</evidence>
<dbReference type="Proteomes" id="UP001151582">
    <property type="component" value="Unassembled WGS sequence"/>
</dbReference>
<dbReference type="PROSITE" id="PS50021">
    <property type="entry name" value="CH"/>
    <property type="match status" value="1"/>
</dbReference>
<dbReference type="GO" id="GO:0015629">
    <property type="term" value="C:actin cytoskeleton"/>
    <property type="evidence" value="ECO:0007669"/>
    <property type="project" value="TreeGrafter"/>
</dbReference>
<dbReference type="Pfam" id="PF00069">
    <property type="entry name" value="Pkinase"/>
    <property type="match status" value="1"/>
</dbReference>
<dbReference type="GO" id="GO:0007015">
    <property type="term" value="P:actin filament organization"/>
    <property type="evidence" value="ECO:0007669"/>
    <property type="project" value="TreeGrafter"/>
</dbReference>
<dbReference type="InterPro" id="IPR050606">
    <property type="entry name" value="Calponin-like"/>
</dbReference>
<proteinExistence type="predicted"/>
<keyword evidence="5" id="KW-1185">Reference proteome</keyword>
<evidence type="ECO:0000256" key="1">
    <source>
        <dbReference type="PROSITE-ProRule" id="PRU10141"/>
    </source>
</evidence>
<accession>A0A9W8EBU5</accession>
<dbReference type="Gene3D" id="1.10.510.10">
    <property type="entry name" value="Transferase(Phosphotransferase) domain 1"/>
    <property type="match status" value="1"/>
</dbReference>
<feature type="binding site" evidence="1">
    <location>
        <position position="288"/>
    </location>
    <ligand>
        <name>ATP</name>
        <dbReference type="ChEBI" id="CHEBI:30616"/>
    </ligand>
</feature>
<feature type="domain" description="Protein kinase" evidence="2">
    <location>
        <begin position="259"/>
        <end position="350"/>
    </location>
</feature>
<dbReference type="PANTHER" id="PTHR47385">
    <property type="entry name" value="CALPONIN"/>
    <property type="match status" value="1"/>
</dbReference>
<dbReference type="PRINTS" id="PR00889">
    <property type="entry name" value="CALPONIN"/>
</dbReference>
<sequence>MADVLSGASTRSFKAEQLLDQRRKEQRQSNHQAAVEFLEGVLGERLPSNNLRHALQDGVLLCQLINRLRPGTIRQVAQKDIPFAKMENIGCFLSAAHELGVPSADLFQTVDLYEGKNLNKVVSTILSIARIVAGIPVSRRGTPTRSRVLPIKWSPNTSAATLPDSSPTLTVRHRPRLNIQTSRESTLRDPTASTKLVLGPITAPVPTPDRSLALSALGPQSADHGDAASWVQGLVDRTSAEARTTITVYSAESQTEAQYQLGNCIGRGQFGAVHRSLNLETGQMVAVKRISLEGQPKDQIDAIMQEVALLQSLNHPRVVRYEGYVKTEAELFIVMEYVENGSLYHTLKSF</sequence>
<dbReference type="EC" id="2.7.11.1" evidence="4"/>
<reference evidence="4" key="1">
    <citation type="submission" date="2022-07" db="EMBL/GenBank/DDBJ databases">
        <title>Phylogenomic reconstructions and comparative analyses of Kickxellomycotina fungi.</title>
        <authorList>
            <person name="Reynolds N.K."/>
            <person name="Stajich J.E."/>
            <person name="Barry K."/>
            <person name="Grigoriev I.V."/>
            <person name="Crous P."/>
            <person name="Smith M.E."/>
        </authorList>
    </citation>
    <scope>NUCLEOTIDE SEQUENCE</scope>
    <source>
        <strain evidence="4">RSA 567</strain>
    </source>
</reference>
<dbReference type="InterPro" id="IPR001715">
    <property type="entry name" value="CH_dom"/>
</dbReference>
<feature type="domain" description="Calponin-homology (CH)" evidence="3">
    <location>
        <begin position="28"/>
        <end position="133"/>
    </location>
</feature>
<dbReference type="InterPro" id="IPR017441">
    <property type="entry name" value="Protein_kinase_ATP_BS"/>
</dbReference>
<protein>
    <submittedName>
        <fullName evidence="4">Protein kinase of the Mitotic Exit Network</fullName>
        <ecNumber evidence="4">2.7.11.1</ecNumber>
    </submittedName>
</protein>
<dbReference type="InterPro" id="IPR036872">
    <property type="entry name" value="CH_dom_sf"/>
</dbReference>
<organism evidence="4 5">
    <name type="scientific">Dimargaris verticillata</name>
    <dbReference type="NCBI Taxonomy" id="2761393"/>
    <lineage>
        <taxon>Eukaryota</taxon>
        <taxon>Fungi</taxon>
        <taxon>Fungi incertae sedis</taxon>
        <taxon>Zoopagomycota</taxon>
        <taxon>Kickxellomycotina</taxon>
        <taxon>Dimargaritomycetes</taxon>
        <taxon>Dimargaritales</taxon>
        <taxon>Dimargaritaceae</taxon>
        <taxon>Dimargaris</taxon>
    </lineage>
</organism>
<comment type="caution">
    <text evidence="4">The sequence shown here is derived from an EMBL/GenBank/DDBJ whole genome shotgun (WGS) entry which is preliminary data.</text>
</comment>
<dbReference type="PROSITE" id="PS50011">
    <property type="entry name" value="PROTEIN_KINASE_DOM"/>
    <property type="match status" value="1"/>
</dbReference>
<dbReference type="SUPFAM" id="SSF56112">
    <property type="entry name" value="Protein kinase-like (PK-like)"/>
    <property type="match status" value="1"/>
</dbReference>
<name>A0A9W8EBU5_9FUNG</name>